<comment type="caution">
    <text evidence="2">The sequence shown here is derived from an EMBL/GenBank/DDBJ whole genome shotgun (WGS) entry which is preliminary data.</text>
</comment>
<dbReference type="GO" id="GO:0008168">
    <property type="term" value="F:methyltransferase activity"/>
    <property type="evidence" value="ECO:0007669"/>
    <property type="project" value="UniProtKB-KW"/>
</dbReference>
<dbReference type="OrthoDB" id="214902at2"/>
<name>A0A317F3G6_9SPHI</name>
<dbReference type="GO" id="GO:0032259">
    <property type="term" value="P:methylation"/>
    <property type="evidence" value="ECO:0007669"/>
    <property type="project" value="UniProtKB-KW"/>
</dbReference>
<keyword evidence="3" id="KW-1185">Reference proteome</keyword>
<dbReference type="Pfam" id="PF04993">
    <property type="entry name" value="TfoX_N"/>
    <property type="match status" value="1"/>
</dbReference>
<organism evidence="2 3">
    <name type="scientific">Pedobacter paludis</name>
    <dbReference type="NCBI Taxonomy" id="2203212"/>
    <lineage>
        <taxon>Bacteria</taxon>
        <taxon>Pseudomonadati</taxon>
        <taxon>Bacteroidota</taxon>
        <taxon>Sphingobacteriia</taxon>
        <taxon>Sphingobacteriales</taxon>
        <taxon>Sphingobacteriaceae</taxon>
        <taxon>Pedobacter</taxon>
    </lineage>
</organism>
<keyword evidence="2" id="KW-0489">Methyltransferase</keyword>
<evidence type="ECO:0000259" key="1">
    <source>
        <dbReference type="Pfam" id="PF04993"/>
    </source>
</evidence>
<dbReference type="Gene3D" id="3.30.1460.30">
    <property type="entry name" value="YgaC/TfoX-N like chaperone"/>
    <property type="match status" value="1"/>
</dbReference>
<keyword evidence="2" id="KW-0808">Transferase</keyword>
<feature type="domain" description="TfoX N-terminal" evidence="1">
    <location>
        <begin position="15"/>
        <end position="103"/>
    </location>
</feature>
<dbReference type="Proteomes" id="UP000245391">
    <property type="component" value="Unassembled WGS sequence"/>
</dbReference>
<proteinExistence type="predicted"/>
<dbReference type="EMBL" id="QGNY01000003">
    <property type="protein sequence ID" value="PWS32038.1"/>
    <property type="molecule type" value="Genomic_DNA"/>
</dbReference>
<dbReference type="RefSeq" id="WP_109929490.1">
    <property type="nucleotide sequence ID" value="NZ_QGNY01000003.1"/>
</dbReference>
<dbReference type="SUPFAM" id="SSF159894">
    <property type="entry name" value="YgaC/TfoX-N like"/>
    <property type="match status" value="1"/>
</dbReference>
<evidence type="ECO:0000313" key="3">
    <source>
        <dbReference type="Proteomes" id="UP000245391"/>
    </source>
</evidence>
<accession>A0A317F3G6</accession>
<gene>
    <name evidence="2" type="ORF">DF947_09660</name>
</gene>
<dbReference type="InterPro" id="IPR007076">
    <property type="entry name" value="TfoX_N"/>
</dbReference>
<protein>
    <submittedName>
        <fullName evidence="2">RNA methyltransferase</fullName>
    </submittedName>
</protein>
<sequence length="123" mass="14328">MKKYNHLLADRIAEKLMQLPNVEEKEMFGGLVFMVDGKMCIGVMKDKIMLRLDPETIPTLEDKDGWEQMVMKTTVMKGYILVSEDVVNQNRELHWWLDLALEFNPFAKASKKKINVKSKNHSD</sequence>
<evidence type="ECO:0000313" key="2">
    <source>
        <dbReference type="EMBL" id="PWS32038.1"/>
    </source>
</evidence>
<reference evidence="3" key="1">
    <citation type="submission" date="2018-05" db="EMBL/GenBank/DDBJ databases">
        <title>Pedobacter paludis sp. nov., isolated from wetland soil.</title>
        <authorList>
            <person name="Zhang Y."/>
        </authorList>
    </citation>
    <scope>NUCLEOTIDE SEQUENCE [LARGE SCALE GENOMIC DNA]</scope>
    <source>
        <strain evidence="3">R-8</strain>
    </source>
</reference>
<dbReference type="AlphaFoldDB" id="A0A317F3G6"/>